<feature type="domain" description="AAA+ ATPase" evidence="2">
    <location>
        <begin position="46"/>
        <end position="220"/>
    </location>
</feature>
<evidence type="ECO:0000313" key="4">
    <source>
        <dbReference type="Proteomes" id="UP000643610"/>
    </source>
</evidence>
<dbReference type="InterPro" id="IPR003593">
    <property type="entry name" value="AAA+_ATPase"/>
</dbReference>
<proteinExistence type="predicted"/>
<dbReference type="Gene3D" id="1.10.10.60">
    <property type="entry name" value="Homeodomain-like"/>
    <property type="match status" value="1"/>
</dbReference>
<dbReference type="Gene3D" id="3.40.50.300">
    <property type="entry name" value="P-loop containing nucleotide triphosphate hydrolases"/>
    <property type="match status" value="1"/>
</dbReference>
<name>A0ABR6XQ07_9BURK</name>
<dbReference type="SUPFAM" id="SSF52540">
    <property type="entry name" value="P-loop containing nucleoside triphosphate hydrolases"/>
    <property type="match status" value="1"/>
</dbReference>
<dbReference type="InterPro" id="IPR016032">
    <property type="entry name" value="Sig_transdc_resp-reg_C-effctor"/>
</dbReference>
<dbReference type="Proteomes" id="UP000643610">
    <property type="component" value="Unassembled WGS sequence"/>
</dbReference>
<gene>
    <name evidence="3" type="ORF">H8K33_08675</name>
</gene>
<protein>
    <submittedName>
        <fullName evidence="3">AAA family ATPase</fullName>
    </submittedName>
</protein>
<dbReference type="SUPFAM" id="SSF46894">
    <property type="entry name" value="C-terminal effector domain of the bipartite response regulators"/>
    <property type="match status" value="1"/>
</dbReference>
<evidence type="ECO:0000313" key="3">
    <source>
        <dbReference type="EMBL" id="MBC3831583.1"/>
    </source>
</evidence>
<reference evidence="3 4" key="1">
    <citation type="submission" date="2020-08" db="EMBL/GenBank/DDBJ databases">
        <title>Novel species isolated from subtropical streams in China.</title>
        <authorList>
            <person name="Lu H."/>
        </authorList>
    </citation>
    <scope>NUCLEOTIDE SEQUENCE [LARGE SCALE GENOMIC DNA]</scope>
    <source>
        <strain evidence="3 4">KCTC 52442</strain>
    </source>
</reference>
<dbReference type="PRINTS" id="PR01874">
    <property type="entry name" value="DNAREPAIRADA"/>
</dbReference>
<dbReference type="InterPro" id="IPR027417">
    <property type="entry name" value="P-loop_NTPase"/>
</dbReference>
<keyword evidence="4" id="KW-1185">Reference proteome</keyword>
<accession>A0ABR6XQ07</accession>
<feature type="region of interest" description="Disordered" evidence="1">
    <location>
        <begin position="1"/>
        <end position="21"/>
    </location>
</feature>
<dbReference type="Pfam" id="PF13384">
    <property type="entry name" value="HTH_23"/>
    <property type="match status" value="1"/>
</dbReference>
<dbReference type="RefSeq" id="WP_186890630.1">
    <property type="nucleotide sequence ID" value="NZ_JACOFU010000003.1"/>
</dbReference>
<sequence length="326" mass="35983">MKPKSGAAKMRNTRRHQQQPHALRLGDMLKVVLPPDEQLLGGMMLAKSIGMLAGPRGSGKSWLALLIGYSIACSKALPPWGTGAGVPVAILDGEMRAAGLQDRIALIHAYNTNQKSIKDAENNLHIISRDFMGDAIGSIDTEEGQKSINDLIEPEVKLIIIDNLSAWTSGGREDSNSWAKVKNWLIKMRLQGVAILLIHHTGKNGQQRGSSSHEDLLDYSILLSPLPSSQNRQDTRFSIEHTKLRDYIPELRQTFEYSIWSEDGAFRFDGAPAGIKLSVNEADMLRLREEGLSLEAIAIKLGINKSTVSRCLKKLRNSSQDNDLIE</sequence>
<evidence type="ECO:0000259" key="2">
    <source>
        <dbReference type="SMART" id="SM00382"/>
    </source>
</evidence>
<comment type="caution">
    <text evidence="3">The sequence shown here is derived from an EMBL/GenBank/DDBJ whole genome shotgun (WGS) entry which is preliminary data.</text>
</comment>
<dbReference type="EMBL" id="JACOFU010000003">
    <property type="protein sequence ID" value="MBC3831583.1"/>
    <property type="molecule type" value="Genomic_DNA"/>
</dbReference>
<dbReference type="SMART" id="SM00382">
    <property type="entry name" value="AAA"/>
    <property type="match status" value="1"/>
</dbReference>
<organism evidence="3 4">
    <name type="scientific">Undibacterium amnicola</name>
    <dbReference type="NCBI Taxonomy" id="1834038"/>
    <lineage>
        <taxon>Bacteria</taxon>
        <taxon>Pseudomonadati</taxon>
        <taxon>Pseudomonadota</taxon>
        <taxon>Betaproteobacteria</taxon>
        <taxon>Burkholderiales</taxon>
        <taxon>Oxalobacteraceae</taxon>
        <taxon>Undibacterium</taxon>
    </lineage>
</organism>
<dbReference type="Pfam" id="PF13481">
    <property type="entry name" value="AAA_25"/>
    <property type="match status" value="1"/>
</dbReference>
<evidence type="ECO:0000256" key="1">
    <source>
        <dbReference type="SAM" id="MobiDB-lite"/>
    </source>
</evidence>